<evidence type="ECO:0000256" key="6">
    <source>
        <dbReference type="ARBA" id="ARBA00022968"/>
    </source>
</evidence>
<evidence type="ECO:0000313" key="13">
    <source>
        <dbReference type="EMBL" id="KAG7388585.1"/>
    </source>
</evidence>
<keyword evidence="14" id="KW-1185">Reference proteome</keyword>
<dbReference type="EMBL" id="JAGDFL010000437">
    <property type="protein sequence ID" value="KAG7388585.1"/>
    <property type="molecule type" value="Genomic_DNA"/>
</dbReference>
<evidence type="ECO:0000256" key="8">
    <source>
        <dbReference type="ARBA" id="ARBA00023034"/>
    </source>
</evidence>
<reference evidence="13" key="1">
    <citation type="submission" date="2021-02" db="EMBL/GenBank/DDBJ databases">
        <authorList>
            <person name="Palmer J.M."/>
        </authorList>
    </citation>
    <scope>NUCLEOTIDE SEQUENCE</scope>
    <source>
        <strain evidence="13">SCRP23</strain>
    </source>
</reference>
<evidence type="ECO:0000256" key="3">
    <source>
        <dbReference type="ARBA" id="ARBA00009105"/>
    </source>
</evidence>
<evidence type="ECO:0000256" key="1">
    <source>
        <dbReference type="ARBA" id="ARBA00004394"/>
    </source>
</evidence>
<comment type="caution">
    <text evidence="13">The sequence shown here is derived from an EMBL/GenBank/DDBJ whole genome shotgun (WGS) entry which is preliminary data.</text>
</comment>
<evidence type="ECO:0000256" key="10">
    <source>
        <dbReference type="ARBA" id="ARBA00037847"/>
    </source>
</evidence>
<evidence type="ECO:0000256" key="12">
    <source>
        <dbReference type="SAM" id="Phobius"/>
    </source>
</evidence>
<comment type="subcellular location">
    <subcellularLocation>
        <location evidence="10">Endomembrane system</location>
        <topology evidence="10">Single-pass membrane protein</topology>
    </subcellularLocation>
    <subcellularLocation>
        <location evidence="1">Golgi apparatus membrane</location>
    </subcellularLocation>
    <subcellularLocation>
        <location evidence="2">Membrane</location>
        <topology evidence="2">Single-pass type II membrane protein</topology>
    </subcellularLocation>
</comment>
<evidence type="ECO:0000256" key="7">
    <source>
        <dbReference type="ARBA" id="ARBA00022989"/>
    </source>
</evidence>
<keyword evidence="7 12" id="KW-1133">Transmembrane helix</keyword>
<organism evidence="13 14">
    <name type="scientific">Phytophthora boehmeriae</name>
    <dbReference type="NCBI Taxonomy" id="109152"/>
    <lineage>
        <taxon>Eukaryota</taxon>
        <taxon>Sar</taxon>
        <taxon>Stramenopiles</taxon>
        <taxon>Oomycota</taxon>
        <taxon>Peronosporomycetes</taxon>
        <taxon>Peronosporales</taxon>
        <taxon>Peronosporaceae</taxon>
        <taxon>Phytophthora</taxon>
    </lineage>
</organism>
<comment type="similarity">
    <text evidence="3">Belongs to the MNN1/MNT family.</text>
</comment>
<keyword evidence="6" id="KW-0735">Signal-anchor</keyword>
<gene>
    <name evidence="13" type="ORF">PHYBOEH_007795</name>
</gene>
<dbReference type="OrthoDB" id="100582at2759"/>
<feature type="transmembrane region" description="Helical" evidence="12">
    <location>
        <begin position="30"/>
        <end position="49"/>
    </location>
</feature>
<name>A0A8T1W5C1_9STRA</name>
<dbReference type="Pfam" id="PF11051">
    <property type="entry name" value="Mannosyl_trans3"/>
    <property type="match status" value="1"/>
</dbReference>
<protein>
    <submittedName>
        <fullName evidence="13">Uncharacterized protein</fullName>
    </submittedName>
</protein>
<evidence type="ECO:0000256" key="9">
    <source>
        <dbReference type="ARBA" id="ARBA00023136"/>
    </source>
</evidence>
<dbReference type="PANTHER" id="PTHR31646:SF1">
    <property type="entry name" value="ALPHA-1,2-MANNOSYLTRANSFERASE MNN2"/>
    <property type="match status" value="1"/>
</dbReference>
<dbReference type="GO" id="GO:0046354">
    <property type="term" value="P:mannan biosynthetic process"/>
    <property type="evidence" value="ECO:0007669"/>
    <property type="project" value="TreeGrafter"/>
</dbReference>
<feature type="region of interest" description="Disordered" evidence="11">
    <location>
        <begin position="1"/>
        <end position="20"/>
    </location>
</feature>
<dbReference type="PANTHER" id="PTHR31646">
    <property type="entry name" value="ALPHA-1,2-MANNOSYLTRANSFERASE MNN2"/>
    <property type="match status" value="1"/>
</dbReference>
<evidence type="ECO:0000256" key="11">
    <source>
        <dbReference type="SAM" id="MobiDB-lite"/>
    </source>
</evidence>
<dbReference type="Proteomes" id="UP000693981">
    <property type="component" value="Unassembled WGS sequence"/>
</dbReference>
<evidence type="ECO:0000256" key="5">
    <source>
        <dbReference type="ARBA" id="ARBA00022692"/>
    </source>
</evidence>
<feature type="compositionally biased region" description="Polar residues" evidence="11">
    <location>
        <begin position="10"/>
        <end position="20"/>
    </location>
</feature>
<keyword evidence="4" id="KW-0808">Transferase</keyword>
<keyword evidence="5 12" id="KW-0812">Transmembrane</keyword>
<accession>A0A8T1W5C1</accession>
<sequence length="588" mass="66486">MAPASRYGGHSSQSNSPRRSMQRSVRFKPLLMYLGIAFYAGCLLFWWLYLRGDANRLGMSRWKSVVLPNSNSALEMFEQATTFSSGDGAQIAANTLLDTFARGIRPADSELLALHKRHGIPDYKCVGWRQTSGCSPDGVREPGFDKGCGGIIKAGNSGYCVVRDEATGQEFHAMKLNCTSLRKGTTFKCSQAVDFVRVAPQIDALIAAKNREMANEDKDNKTMSQLRGSKMEIASANGKTEPLRGLLMVVYPKLLQSVHATVRLLRSYNCTLPVELWFLESEMGPNPLGYSRVLQSLVKDYGPISLKGITDNLVVGFTSKVYALAHSGLDQLLFLDADNAPVKDPTYLFDTPEFLTTGSLFWPDFWTPQNTIFNIKQRSLIWELLQVPFVDMFEQESGQLMIDRRRTGVALHVAQFLAMREPRHLETLRLLYGDKDLFRLAWLKTSTPFHMIVTPPSSLGMTRGKQFCGMTMVQHDTRGDVIFLHRNGKKLTGEEDYVKDHTWRQLQTFVFPDELAPVDADAAKRYAFVQENYNVVIFKGGKGFVKTRMCYGDRFMKSKHFRLTPWKDLPWHELEDTLLNYARDASVL</sequence>
<proteinExistence type="inferred from homology"/>
<keyword evidence="8" id="KW-0333">Golgi apparatus</keyword>
<evidence type="ECO:0000313" key="14">
    <source>
        <dbReference type="Proteomes" id="UP000693981"/>
    </source>
</evidence>
<keyword evidence="9 12" id="KW-0472">Membrane</keyword>
<dbReference type="GO" id="GO:0000139">
    <property type="term" value="C:Golgi membrane"/>
    <property type="evidence" value="ECO:0007669"/>
    <property type="project" value="UniProtKB-SubCell"/>
</dbReference>
<dbReference type="InterPro" id="IPR022751">
    <property type="entry name" value="Alpha_mannosyltransferase"/>
</dbReference>
<dbReference type="GO" id="GO:0000026">
    <property type="term" value="F:alpha-1,2-mannosyltransferase activity"/>
    <property type="evidence" value="ECO:0007669"/>
    <property type="project" value="TreeGrafter"/>
</dbReference>
<evidence type="ECO:0000256" key="2">
    <source>
        <dbReference type="ARBA" id="ARBA00004606"/>
    </source>
</evidence>
<evidence type="ECO:0000256" key="4">
    <source>
        <dbReference type="ARBA" id="ARBA00022679"/>
    </source>
</evidence>
<dbReference type="AlphaFoldDB" id="A0A8T1W5C1"/>